<dbReference type="RefSeq" id="WP_054403748.1">
    <property type="nucleotide sequence ID" value="NZ_LIUT01000002.1"/>
</dbReference>
<protein>
    <submittedName>
        <fullName evidence="3">Uncharacterized protein</fullName>
    </submittedName>
</protein>
<name>A0A0M1NZN1_9BACL</name>
<keyword evidence="2" id="KW-0812">Transmembrane</keyword>
<dbReference type="Proteomes" id="UP000036932">
    <property type="component" value="Unassembled WGS sequence"/>
</dbReference>
<organism evidence="3 4">
    <name type="scientific">Paenibacillus solani</name>
    <dbReference type="NCBI Taxonomy" id="1705565"/>
    <lineage>
        <taxon>Bacteria</taxon>
        <taxon>Bacillati</taxon>
        <taxon>Bacillota</taxon>
        <taxon>Bacilli</taxon>
        <taxon>Bacillales</taxon>
        <taxon>Paenibacillaceae</taxon>
        <taxon>Paenibacillus</taxon>
    </lineage>
</organism>
<feature type="transmembrane region" description="Helical" evidence="2">
    <location>
        <begin position="25"/>
        <end position="42"/>
    </location>
</feature>
<accession>A0A0M1NZN1</accession>
<keyword evidence="2" id="KW-0472">Membrane</keyword>
<evidence type="ECO:0000256" key="2">
    <source>
        <dbReference type="SAM" id="Phobius"/>
    </source>
</evidence>
<evidence type="ECO:0000256" key="1">
    <source>
        <dbReference type="SAM" id="Coils"/>
    </source>
</evidence>
<dbReference type="AlphaFoldDB" id="A0A0M1NZN1"/>
<keyword evidence="1" id="KW-0175">Coiled coil</keyword>
<evidence type="ECO:0000313" key="3">
    <source>
        <dbReference type="EMBL" id="KOR87597.1"/>
    </source>
</evidence>
<comment type="caution">
    <text evidence="3">The sequence shown here is derived from an EMBL/GenBank/DDBJ whole genome shotgun (WGS) entry which is preliminary data.</text>
</comment>
<keyword evidence="4" id="KW-1185">Reference proteome</keyword>
<evidence type="ECO:0000313" key="4">
    <source>
        <dbReference type="Proteomes" id="UP000036932"/>
    </source>
</evidence>
<dbReference type="PATRIC" id="fig|1705565.3.peg.297"/>
<dbReference type="OrthoDB" id="1858178at2"/>
<sequence>MNTRTLHEIHNTEGMQLYNFFDSNLFQTIIIFVVGFFVFFLYKNQKKDELKSAANIVVLEIKSIEESLDKLRGSNDYYESTPVIEINSWDKYKHLFVKKLDLHHYTTINDFFNQVSRIEQERRILRKQVEVTIFEKAKVLQKQVVMIASETMEEDINAYEEKINRVAERFSKSRVEFVGAFPARLIQRLLQEVNTVTTTTAFDKLNNIANS</sequence>
<keyword evidence="2" id="KW-1133">Transmembrane helix</keyword>
<proteinExistence type="predicted"/>
<feature type="coiled-coil region" evidence="1">
    <location>
        <begin position="108"/>
        <end position="169"/>
    </location>
</feature>
<reference evidence="4" key="1">
    <citation type="submission" date="2015-08" db="EMBL/GenBank/DDBJ databases">
        <title>Genome sequencing project for genomic taxonomy and phylogenomics of Bacillus-like bacteria.</title>
        <authorList>
            <person name="Liu B."/>
            <person name="Wang J."/>
            <person name="Zhu Y."/>
            <person name="Liu G."/>
            <person name="Chen Q."/>
            <person name="Chen Z."/>
            <person name="Lan J."/>
            <person name="Che J."/>
            <person name="Ge C."/>
            <person name="Shi H."/>
            <person name="Pan Z."/>
            <person name="Liu X."/>
        </authorList>
    </citation>
    <scope>NUCLEOTIDE SEQUENCE [LARGE SCALE GENOMIC DNA]</scope>
    <source>
        <strain evidence="4">FJAT-22460</strain>
    </source>
</reference>
<dbReference type="EMBL" id="LIUT01000002">
    <property type="protein sequence ID" value="KOR87597.1"/>
    <property type="molecule type" value="Genomic_DNA"/>
</dbReference>
<gene>
    <name evidence="3" type="ORF">AM231_16975</name>
</gene>